<gene>
    <name evidence="1" type="ORF">ABR2091_1934</name>
    <name evidence="3" type="ORF">CV954_008955</name>
    <name evidence="2" type="ORF">GSE42_10735</name>
</gene>
<dbReference type="EMBL" id="LN997846">
    <property type="protein sequence ID" value="CUW35336.1"/>
    <property type="molecule type" value="Genomic_DNA"/>
</dbReference>
<evidence type="ECO:0000313" key="2">
    <source>
        <dbReference type="EMBL" id="MYM78406.1"/>
    </source>
</evidence>
<protein>
    <submittedName>
        <fullName evidence="2">Uncharacterized protein</fullName>
    </submittedName>
</protein>
<reference evidence="1 4" key="1">
    <citation type="submission" date="2015-12" db="EMBL/GenBank/DDBJ databases">
        <authorList>
            <person name="Wibberg D."/>
        </authorList>
    </citation>
    <scope>NUCLEOTIDE SEQUENCE [LARGE SCALE GENOMIC DNA]</scope>
    <source>
        <strain evidence="1">R2091</strain>
    </source>
</reference>
<dbReference type="Proteomes" id="UP000233757">
    <property type="component" value="Unassembled WGS sequence"/>
</dbReference>
<dbReference type="EMBL" id="WWCH01000001">
    <property type="protein sequence ID" value="MYM78406.1"/>
    <property type="molecule type" value="Genomic_DNA"/>
</dbReference>
<evidence type="ECO:0000313" key="1">
    <source>
        <dbReference type="EMBL" id="CUW35336.1"/>
    </source>
</evidence>
<evidence type="ECO:0000313" key="3">
    <source>
        <dbReference type="EMBL" id="PQL83972.1"/>
    </source>
</evidence>
<reference evidence="3 5" key="3">
    <citation type="submission" date="2018-02" db="EMBL/GenBank/DDBJ databases">
        <title>Acinetobacter baumanii whole genome sequence.</title>
        <authorList>
            <person name="Qasim Z.J."/>
        </authorList>
    </citation>
    <scope>NUCLEOTIDE SEQUENCE [LARGE SCALE GENOMIC DNA]</scope>
    <source>
        <strain evidence="3 5">ZQ8</strain>
    </source>
</reference>
<reference evidence="2 6" key="2">
    <citation type="journal article" date="2017" name="Ann. Clin. Microbiol. Antimicrob.">
        <title>New eight genes identified at the clinical multidrug-resistant Acinetobacter baumannii DMS06669 strain in a Vietnam hospital.</title>
        <authorList>
            <person name="Si-Tuan N."/>
            <person name="Ngoc H.M."/>
            <person name="Hang P.T.T."/>
            <person name="Nguyen C."/>
            <person name="Van P.H."/>
            <person name="Huong N.T."/>
        </authorList>
    </citation>
    <scope>NUCLEOTIDE SEQUENCE [LARGE SCALE GENOMIC DNA]</scope>
    <source>
        <strain evidence="2 6">DMS06669</strain>
    </source>
</reference>
<dbReference type="AlphaFoldDB" id="A0A505M9L1"/>
<proteinExistence type="predicted"/>
<name>A0A505M9L1_ACIBA</name>
<evidence type="ECO:0000313" key="4">
    <source>
        <dbReference type="Proteomes" id="UP000066661"/>
    </source>
</evidence>
<reference evidence="2" key="4">
    <citation type="submission" date="2019-12" db="EMBL/GenBank/DDBJ databases">
        <authorList>
            <person name="Nguyen S.-T."/>
        </authorList>
    </citation>
    <scope>NUCLEOTIDE SEQUENCE</scope>
    <source>
        <strain evidence="2">DMS06669</strain>
    </source>
</reference>
<dbReference type="Proteomes" id="UP000480763">
    <property type="component" value="Unassembled WGS sequence"/>
</dbReference>
<dbReference type="RefSeq" id="WP_000658828.1">
    <property type="nucleotide sequence ID" value="NZ_CAUYZO010000014.1"/>
</dbReference>
<evidence type="ECO:0000313" key="6">
    <source>
        <dbReference type="Proteomes" id="UP000480763"/>
    </source>
</evidence>
<evidence type="ECO:0000313" key="5">
    <source>
        <dbReference type="Proteomes" id="UP000233757"/>
    </source>
</evidence>
<dbReference type="Proteomes" id="UP000066661">
    <property type="component" value="Chromosome I"/>
</dbReference>
<dbReference type="EMBL" id="PHJU02000020">
    <property type="protein sequence ID" value="PQL83972.1"/>
    <property type="molecule type" value="Genomic_DNA"/>
</dbReference>
<sequence length="116" mass="13757">MKEILERNTAPDYIDLKYIVGDLYVKCFWNDTSYKLRFPRINSFRVTQEGQTLKMQSEMAGYSLYFLSLEDKLDLYHWLNEQNYGYIDGLNLYKYFLLSSCEVVEIVCGEPCEEVS</sequence>
<accession>A0A505M9L1</accession>
<organism evidence="2 6">
    <name type="scientific">Acinetobacter baumannii</name>
    <dbReference type="NCBI Taxonomy" id="470"/>
    <lineage>
        <taxon>Bacteria</taxon>
        <taxon>Pseudomonadati</taxon>
        <taxon>Pseudomonadota</taxon>
        <taxon>Gammaproteobacteria</taxon>
        <taxon>Moraxellales</taxon>
        <taxon>Moraxellaceae</taxon>
        <taxon>Acinetobacter</taxon>
        <taxon>Acinetobacter calcoaceticus/baumannii complex</taxon>
    </lineage>
</organism>